<dbReference type="Gene3D" id="3.40.190.10">
    <property type="entry name" value="Periplasmic binding protein-like II"/>
    <property type="match status" value="1"/>
</dbReference>
<evidence type="ECO:0000313" key="3">
    <source>
        <dbReference type="Proteomes" id="UP000032232"/>
    </source>
</evidence>
<dbReference type="InterPro" id="IPR005064">
    <property type="entry name" value="BUG"/>
</dbReference>
<evidence type="ECO:0000313" key="2">
    <source>
        <dbReference type="EMBL" id="KIT17583.1"/>
    </source>
</evidence>
<accession>A0A0D1DC48</accession>
<dbReference type="Proteomes" id="UP000032232">
    <property type="component" value="Unassembled WGS sequence"/>
</dbReference>
<dbReference type="PANTHER" id="PTHR42928">
    <property type="entry name" value="TRICARBOXYLATE-BINDING PROTEIN"/>
    <property type="match status" value="1"/>
</dbReference>
<dbReference type="STRING" id="935700.jaqu_07730"/>
<dbReference type="EMBL" id="JYFE01000017">
    <property type="protein sequence ID" value="KIT17583.1"/>
    <property type="molecule type" value="Genomic_DNA"/>
</dbReference>
<reference evidence="2 3" key="1">
    <citation type="submission" date="2015-02" db="EMBL/GenBank/DDBJ databases">
        <title>Genome Sequence of Jannaschia aquimarina DSM28248, a member of the Roseobacter clade.</title>
        <authorList>
            <person name="Voget S."/>
            <person name="Daniel R."/>
        </authorList>
    </citation>
    <scope>NUCLEOTIDE SEQUENCE [LARGE SCALE GENOMIC DNA]</scope>
    <source>
        <strain evidence="2 3">GSW-M26</strain>
    </source>
</reference>
<proteinExistence type="inferred from homology"/>
<dbReference type="PATRIC" id="fig|935700.4.peg.814"/>
<dbReference type="InterPro" id="IPR042100">
    <property type="entry name" value="Bug_dom1"/>
</dbReference>
<comment type="caution">
    <text evidence="2">The sequence shown here is derived from an EMBL/GenBank/DDBJ whole genome shotgun (WGS) entry which is preliminary data.</text>
</comment>
<sequence length="358" mass="37327">MQTRRDILAGLGAAATLTIAPRAGAQGWPGQPITLVVMYGQGGGTDTIMRTLAAEMAAAKGWTINVVNKPGAVGAVATEYVAGREADGHVLLGAANFNKFVRVMGHVDAKPWEQWSYLQAASALGSWAVPVDSPFETLQDVIDAARAEPGRIAISTSGTGGVWHELALIVADAAGIELAYVPYKGGKAATLAGLQGEVDVAGGGVHEHVDLIRAGQLRCLQQMGTEDIVLDDGQVLPSVGGLLPSLAPLLPLGPQYNLVLRRDTPPAVMAEIEEAFAAAVASDAFQQIAASKYFNVEMLTGEAADRRAAQLEAITAATFTKYADKIGAPVRSPAELDLPEPAAFDGWWPPQGYTPPGT</sequence>
<organism evidence="2 3">
    <name type="scientific">Jannaschia aquimarina</name>
    <dbReference type="NCBI Taxonomy" id="935700"/>
    <lineage>
        <taxon>Bacteria</taxon>
        <taxon>Pseudomonadati</taxon>
        <taxon>Pseudomonadota</taxon>
        <taxon>Alphaproteobacteria</taxon>
        <taxon>Rhodobacterales</taxon>
        <taxon>Roseobacteraceae</taxon>
        <taxon>Jannaschia</taxon>
    </lineage>
</organism>
<dbReference type="Pfam" id="PF03401">
    <property type="entry name" value="TctC"/>
    <property type="match status" value="1"/>
</dbReference>
<dbReference type="PROSITE" id="PS51318">
    <property type="entry name" value="TAT"/>
    <property type="match status" value="1"/>
</dbReference>
<dbReference type="PIRSF" id="PIRSF017082">
    <property type="entry name" value="YflP"/>
    <property type="match status" value="1"/>
</dbReference>
<dbReference type="PANTHER" id="PTHR42928:SF5">
    <property type="entry name" value="BLR1237 PROTEIN"/>
    <property type="match status" value="1"/>
</dbReference>
<protein>
    <submittedName>
        <fullName evidence="2">Tripartite tricarboxylate transporter family receptor</fullName>
    </submittedName>
</protein>
<dbReference type="Gene3D" id="3.40.190.150">
    <property type="entry name" value="Bordetella uptake gene, domain 1"/>
    <property type="match status" value="1"/>
</dbReference>
<dbReference type="OrthoDB" id="8970543at2"/>
<dbReference type="RefSeq" id="WP_052500763.1">
    <property type="nucleotide sequence ID" value="NZ_FZPF01000002.1"/>
</dbReference>
<keyword evidence="3" id="KW-1185">Reference proteome</keyword>
<gene>
    <name evidence="2" type="ORF">jaqu_07730</name>
</gene>
<dbReference type="AlphaFoldDB" id="A0A0D1DC48"/>
<dbReference type="InterPro" id="IPR006311">
    <property type="entry name" value="TAT_signal"/>
</dbReference>
<name>A0A0D1DC48_9RHOB</name>
<comment type="similarity">
    <text evidence="1">Belongs to the UPF0065 (bug) family.</text>
</comment>
<evidence type="ECO:0000256" key="1">
    <source>
        <dbReference type="ARBA" id="ARBA00006987"/>
    </source>
</evidence>
<dbReference type="SUPFAM" id="SSF53850">
    <property type="entry name" value="Periplasmic binding protein-like II"/>
    <property type="match status" value="1"/>
</dbReference>
<keyword evidence="2" id="KW-0675">Receptor</keyword>